<accession>A0A2M7UE71</accession>
<dbReference type="Pfam" id="PF04055">
    <property type="entry name" value="Radical_SAM"/>
    <property type="match status" value="1"/>
</dbReference>
<dbReference type="GO" id="GO:0003824">
    <property type="term" value="F:catalytic activity"/>
    <property type="evidence" value="ECO:0007669"/>
    <property type="project" value="InterPro"/>
</dbReference>
<evidence type="ECO:0000256" key="3">
    <source>
        <dbReference type="ARBA" id="ARBA00023004"/>
    </source>
</evidence>
<dbReference type="SUPFAM" id="SSF102114">
    <property type="entry name" value="Radical SAM enzymes"/>
    <property type="match status" value="1"/>
</dbReference>
<dbReference type="SFLD" id="SFLDS00029">
    <property type="entry name" value="Radical_SAM"/>
    <property type="match status" value="1"/>
</dbReference>
<dbReference type="PROSITE" id="PS51918">
    <property type="entry name" value="RADICAL_SAM"/>
    <property type="match status" value="1"/>
</dbReference>
<gene>
    <name evidence="6" type="ORF">COY10_01330</name>
</gene>
<dbReference type="SFLD" id="SFLDG01067">
    <property type="entry name" value="SPASM/twitch_domain_containing"/>
    <property type="match status" value="1"/>
</dbReference>
<feature type="domain" description="Radical SAM core" evidence="5">
    <location>
        <begin position="1"/>
        <end position="232"/>
    </location>
</feature>
<evidence type="ECO:0000256" key="1">
    <source>
        <dbReference type="ARBA" id="ARBA00022691"/>
    </source>
</evidence>
<dbReference type="GO" id="GO:0051536">
    <property type="term" value="F:iron-sulfur cluster binding"/>
    <property type="evidence" value="ECO:0007669"/>
    <property type="project" value="UniProtKB-KW"/>
</dbReference>
<evidence type="ECO:0000313" key="7">
    <source>
        <dbReference type="Proteomes" id="UP000231688"/>
    </source>
</evidence>
<reference evidence="7" key="1">
    <citation type="submission" date="2017-09" db="EMBL/GenBank/DDBJ databases">
        <title>Depth-based differentiation of microbial function through sediment-hosted aquifers and enrichment of novel symbionts in the deep terrestrial subsurface.</title>
        <authorList>
            <person name="Probst A.J."/>
            <person name="Ladd B."/>
            <person name="Jarett J.K."/>
            <person name="Geller-Mcgrath D.E."/>
            <person name="Sieber C.M.K."/>
            <person name="Emerson J.B."/>
            <person name="Anantharaman K."/>
            <person name="Thomas B.C."/>
            <person name="Malmstrom R."/>
            <person name="Stieglmeier M."/>
            <person name="Klingl A."/>
            <person name="Woyke T."/>
            <person name="Ryan C.M."/>
            <person name="Banfield J.F."/>
        </authorList>
    </citation>
    <scope>NUCLEOTIDE SEQUENCE [LARGE SCALE GENOMIC DNA]</scope>
</reference>
<protein>
    <recommendedName>
        <fullName evidence="5">Radical SAM core domain-containing protein</fullName>
    </recommendedName>
</protein>
<dbReference type="GO" id="GO:0046872">
    <property type="term" value="F:metal ion binding"/>
    <property type="evidence" value="ECO:0007669"/>
    <property type="project" value="UniProtKB-KW"/>
</dbReference>
<proteinExistence type="predicted"/>
<dbReference type="InterPro" id="IPR058240">
    <property type="entry name" value="rSAM_sf"/>
</dbReference>
<evidence type="ECO:0000313" key="6">
    <source>
        <dbReference type="EMBL" id="PIZ69527.1"/>
    </source>
</evidence>
<sequence length="314" mass="36861">MDICVWDKCNNRCQMCTNPDLPWKSKDGKVGEGYDYNVLISRIERLKDKVEPDDAVILTGGEPTLHPHFLDVFNFTRKTFPEQELRILTNGRRFAYRDFAEEVMKADNLNIAVSLCGPTAEIHDKITRTKNSFIQAVQGLENILSLKKENQIVEIRTVLSKLSYRHIDQTLNLIQLRFPSIDRVIVIYLETEGQAKKNLDKVLVPYSKLRPYLNRIEPFLPVFKELCLYHFPLCTLEPKFWPFVWRTLPAKEVVFIKSCERCRYKKYCLGIHRDYPNKTASGEFKPIKEEYAIEETDDFYHPITSFDIIRVEEK</sequence>
<dbReference type="PANTHER" id="PTHR11228:SF7">
    <property type="entry name" value="PQQA PEPTIDE CYCLASE"/>
    <property type="match status" value="1"/>
</dbReference>
<name>A0A2M7UE71_9BACT</name>
<dbReference type="InterPro" id="IPR007197">
    <property type="entry name" value="rSAM"/>
</dbReference>
<dbReference type="Proteomes" id="UP000231688">
    <property type="component" value="Unassembled WGS sequence"/>
</dbReference>
<dbReference type="InterPro" id="IPR050377">
    <property type="entry name" value="Radical_SAM_PqqE_MftC-like"/>
</dbReference>
<dbReference type="AlphaFoldDB" id="A0A2M7UE71"/>
<keyword evidence="1" id="KW-0949">S-adenosyl-L-methionine</keyword>
<keyword evidence="4" id="KW-0411">Iron-sulfur</keyword>
<dbReference type="Gene3D" id="3.20.20.70">
    <property type="entry name" value="Aldolase class I"/>
    <property type="match status" value="1"/>
</dbReference>
<organism evidence="6 7">
    <name type="scientific">Candidatus Portnoybacteria bacterium CG_4_10_14_0_2_um_filter_43_36</name>
    <dbReference type="NCBI Taxonomy" id="1974798"/>
    <lineage>
        <taxon>Bacteria</taxon>
        <taxon>Candidatus Portnoyibacteriota</taxon>
    </lineage>
</organism>
<keyword evidence="2" id="KW-0479">Metal-binding</keyword>
<dbReference type="EMBL" id="PFOH01000033">
    <property type="protein sequence ID" value="PIZ69527.1"/>
    <property type="molecule type" value="Genomic_DNA"/>
</dbReference>
<dbReference type="CDD" id="cd01335">
    <property type="entry name" value="Radical_SAM"/>
    <property type="match status" value="1"/>
</dbReference>
<evidence type="ECO:0000259" key="5">
    <source>
        <dbReference type="PROSITE" id="PS51918"/>
    </source>
</evidence>
<comment type="caution">
    <text evidence="6">The sequence shown here is derived from an EMBL/GenBank/DDBJ whole genome shotgun (WGS) entry which is preliminary data.</text>
</comment>
<dbReference type="PANTHER" id="PTHR11228">
    <property type="entry name" value="RADICAL SAM DOMAIN PROTEIN"/>
    <property type="match status" value="1"/>
</dbReference>
<evidence type="ECO:0000256" key="2">
    <source>
        <dbReference type="ARBA" id="ARBA00022723"/>
    </source>
</evidence>
<evidence type="ECO:0000256" key="4">
    <source>
        <dbReference type="ARBA" id="ARBA00023014"/>
    </source>
</evidence>
<keyword evidence="3" id="KW-0408">Iron</keyword>
<dbReference type="InterPro" id="IPR013785">
    <property type="entry name" value="Aldolase_TIM"/>
</dbReference>